<evidence type="ECO:0000313" key="1">
    <source>
        <dbReference type="EMBL" id="AMM44918.1"/>
    </source>
</evidence>
<organism evidence="1 2">
    <name type="scientific">Bacillus phage SP-15</name>
    <dbReference type="NCBI Taxonomy" id="1792032"/>
    <lineage>
        <taxon>Viruses</taxon>
        <taxon>Duplodnaviria</taxon>
        <taxon>Heunggongvirae</taxon>
        <taxon>Uroviricota</taxon>
        <taxon>Caudoviricetes</taxon>
        <taxon>Thornevirus</taxon>
        <taxon>Thornevirus SP15</taxon>
    </lineage>
</organism>
<proteinExistence type="predicted"/>
<reference evidence="1 2" key="1">
    <citation type="submission" date="2015-08" db="EMBL/GenBank/DDBJ databases">
        <authorList>
            <person name="Babu N.S."/>
            <person name="Beckwith C.J."/>
            <person name="Beseler K.G."/>
            <person name="Brison A."/>
            <person name="Carone J.V."/>
            <person name="Caskin T.P."/>
            <person name="Diamond M."/>
            <person name="Durham M.E."/>
            <person name="Foxe J.M."/>
            <person name="Go M."/>
            <person name="Henderson B.A."/>
            <person name="Jones I.B."/>
            <person name="McGettigan J.A."/>
            <person name="Micheletti S.J."/>
            <person name="Nasrallah M.E."/>
            <person name="Ortiz D."/>
            <person name="Piller C.R."/>
            <person name="Privatt S.R."/>
            <person name="Schneider S.L."/>
            <person name="Sharp S."/>
            <person name="Smith T.C."/>
            <person name="Stanton J.D."/>
            <person name="Ullery H.E."/>
            <person name="Wilson R.J."/>
            <person name="Serrano M.G."/>
            <person name="Buck G."/>
            <person name="Lee V."/>
            <person name="Wang Y."/>
            <person name="Carvalho R."/>
            <person name="Voegtly L."/>
            <person name="Shi R."/>
            <person name="Duckworth R."/>
            <person name="Johnson A."/>
            <person name="Loviza R."/>
            <person name="Walstead R."/>
            <person name="Shah Z."/>
            <person name="Kiflezghi M."/>
            <person name="Wade K."/>
            <person name="Ball S.L."/>
            <person name="Bradley K.W."/>
            <person name="Asai D.J."/>
            <person name="Bowman C.A."/>
            <person name="Russell D.A."/>
            <person name="Pope W.H."/>
            <person name="Jacobs-Sera D."/>
            <person name="Hendrix R.W."/>
            <person name="Hatfull G.F."/>
        </authorList>
    </citation>
    <scope>NUCLEOTIDE SEQUENCE [LARGE SCALE GENOMIC DNA]</scope>
</reference>
<evidence type="ECO:0000313" key="2">
    <source>
        <dbReference type="Proteomes" id="UP000203261"/>
    </source>
</evidence>
<gene>
    <name evidence="1" type="ORF">SP15_120</name>
</gene>
<dbReference type="Proteomes" id="UP000203261">
    <property type="component" value="Segment"/>
</dbReference>
<name>A0A127AW96_9CAUD</name>
<accession>A0A127AW96</accession>
<protein>
    <submittedName>
        <fullName evidence="1">Uncharacterized protein</fullName>
    </submittedName>
</protein>
<dbReference type="RefSeq" id="YP_009302507.1">
    <property type="nucleotide sequence ID" value="NC_031245.1"/>
</dbReference>
<sequence>MAKRNRPEYVQRTEIDYVNFKSKKFSTEDVVFRKMEAEARAARRKKNKDKGKSGAEEFKSTLVNGRWVEIDGIVRECRDTGVLAYLNDKTSEWVIVEDIEDLPLSRYNALMKYRNSRSNSKFSVMDSANIKGDLSKITE</sequence>
<keyword evidence="2" id="KW-1185">Reference proteome</keyword>
<dbReference type="KEGG" id="vg:29125287"/>
<dbReference type="EMBL" id="KT624200">
    <property type="protein sequence ID" value="AMM44918.1"/>
    <property type="molecule type" value="Genomic_DNA"/>
</dbReference>
<dbReference type="GeneID" id="29125287"/>